<dbReference type="KEGG" id="dmp:FAK_38730"/>
<organism evidence="3 4">
    <name type="scientific">Desulfoferula mesophila</name>
    <dbReference type="NCBI Taxonomy" id="3058419"/>
    <lineage>
        <taxon>Bacteria</taxon>
        <taxon>Pseudomonadati</taxon>
        <taxon>Thermodesulfobacteriota</taxon>
        <taxon>Desulfarculia</taxon>
        <taxon>Desulfarculales</taxon>
        <taxon>Desulfarculaceae</taxon>
        <taxon>Desulfoferula</taxon>
    </lineage>
</organism>
<feature type="compositionally biased region" description="Basic and acidic residues" evidence="1">
    <location>
        <begin position="46"/>
        <end position="58"/>
    </location>
</feature>
<keyword evidence="4" id="KW-1185">Reference proteome</keyword>
<evidence type="ECO:0000313" key="4">
    <source>
        <dbReference type="Proteomes" id="UP001366166"/>
    </source>
</evidence>
<gene>
    <name evidence="3" type="ORF">FAK_38730</name>
</gene>
<reference evidence="4" key="1">
    <citation type="journal article" date="2023" name="Arch. Microbiol.">
        <title>Desulfoferula mesophilus gen. nov. sp. nov., a mesophilic sulfate-reducing bacterium isolated from a brackish lake sediment.</title>
        <authorList>
            <person name="Watanabe T."/>
            <person name="Yabe T."/>
            <person name="Tsuji J.M."/>
            <person name="Fukui M."/>
        </authorList>
    </citation>
    <scope>NUCLEOTIDE SEQUENCE [LARGE SCALE GENOMIC DNA]</scope>
    <source>
        <strain evidence="4">12FAK</strain>
    </source>
</reference>
<sequence length="154" mass="15998">MAVSTVMSPVTQTALVAVNRQSNRLTPAGPCITGMAKSAAPKKMKRANDASTRREGDNHLGMGWRRGGGTSPQGLISAGAGLNGLNQAYQGTGRVGGLSVPLAMVASFVAVLVDVTLLVPMGVLVVVTGFTATLTHRLGLLHWVRFNKFNSAGR</sequence>
<evidence type="ECO:0000256" key="1">
    <source>
        <dbReference type="SAM" id="MobiDB-lite"/>
    </source>
</evidence>
<proteinExistence type="predicted"/>
<feature type="region of interest" description="Disordered" evidence="1">
    <location>
        <begin position="28"/>
        <end position="65"/>
    </location>
</feature>
<dbReference type="AlphaFoldDB" id="A0AAU9EK90"/>
<feature type="transmembrane region" description="Helical" evidence="2">
    <location>
        <begin position="119"/>
        <end position="144"/>
    </location>
</feature>
<keyword evidence="2" id="KW-0472">Membrane</keyword>
<name>A0AAU9EK90_9BACT</name>
<keyword evidence="2" id="KW-0812">Transmembrane</keyword>
<protein>
    <submittedName>
        <fullName evidence="3">Uncharacterized protein</fullName>
    </submittedName>
</protein>
<dbReference type="EMBL" id="AP028679">
    <property type="protein sequence ID" value="BEQ16807.1"/>
    <property type="molecule type" value="Genomic_DNA"/>
</dbReference>
<evidence type="ECO:0000256" key="2">
    <source>
        <dbReference type="SAM" id="Phobius"/>
    </source>
</evidence>
<evidence type="ECO:0000313" key="3">
    <source>
        <dbReference type="EMBL" id="BEQ16807.1"/>
    </source>
</evidence>
<keyword evidence="2" id="KW-1133">Transmembrane helix</keyword>
<accession>A0AAU9EK90</accession>
<dbReference type="Proteomes" id="UP001366166">
    <property type="component" value="Chromosome"/>
</dbReference>
<feature type="transmembrane region" description="Helical" evidence="2">
    <location>
        <begin position="95"/>
        <end position="113"/>
    </location>
</feature>